<protein>
    <recommendedName>
        <fullName evidence="8">Ferric oxidoreductase domain-containing protein</fullName>
    </recommendedName>
</protein>
<dbReference type="PANTHER" id="PTHR36964:SF1">
    <property type="entry name" value="PROTEIN-METHIONINE-SULFOXIDE REDUCTASE HEME-BINDING SUBUNIT MSRQ"/>
    <property type="match status" value="1"/>
</dbReference>
<evidence type="ECO:0000256" key="1">
    <source>
        <dbReference type="ARBA" id="ARBA00004141"/>
    </source>
</evidence>
<dbReference type="InterPro" id="IPR022837">
    <property type="entry name" value="MsrQ-like"/>
</dbReference>
<proteinExistence type="inferred from homology"/>
<feature type="transmembrane region" description="Helical" evidence="7">
    <location>
        <begin position="102"/>
        <end position="123"/>
    </location>
</feature>
<feature type="transmembrane region" description="Helical" evidence="7">
    <location>
        <begin position="156"/>
        <end position="174"/>
    </location>
</feature>
<keyword evidence="3 7" id="KW-0812">Transmembrane</keyword>
<organism evidence="9">
    <name type="scientific">marine metagenome</name>
    <dbReference type="NCBI Taxonomy" id="408172"/>
    <lineage>
        <taxon>unclassified sequences</taxon>
        <taxon>metagenomes</taxon>
        <taxon>ecological metagenomes</taxon>
    </lineage>
</organism>
<evidence type="ECO:0000256" key="2">
    <source>
        <dbReference type="ARBA" id="ARBA00022448"/>
    </source>
</evidence>
<reference evidence="9" key="1">
    <citation type="submission" date="2018-05" db="EMBL/GenBank/DDBJ databases">
        <authorList>
            <person name="Lanie J.A."/>
            <person name="Ng W.-L."/>
            <person name="Kazmierczak K.M."/>
            <person name="Andrzejewski T.M."/>
            <person name="Davidsen T.M."/>
            <person name="Wayne K.J."/>
            <person name="Tettelin H."/>
            <person name="Glass J.I."/>
            <person name="Rusch D."/>
            <person name="Podicherti R."/>
            <person name="Tsui H.-C.T."/>
            <person name="Winkler M.E."/>
        </authorList>
    </citation>
    <scope>NUCLEOTIDE SEQUENCE</scope>
</reference>
<evidence type="ECO:0000256" key="7">
    <source>
        <dbReference type="SAM" id="Phobius"/>
    </source>
</evidence>
<name>A0A381XD51_9ZZZZ</name>
<dbReference type="GO" id="GO:0016679">
    <property type="term" value="F:oxidoreductase activity, acting on diphenols and related substances as donors"/>
    <property type="evidence" value="ECO:0007669"/>
    <property type="project" value="TreeGrafter"/>
</dbReference>
<keyword evidence="6 7" id="KW-0472">Membrane</keyword>
<comment type="subcellular location">
    <subcellularLocation>
        <location evidence="1">Membrane</location>
        <topology evidence="1">Multi-pass membrane protein</topology>
    </subcellularLocation>
</comment>
<dbReference type="PANTHER" id="PTHR36964">
    <property type="entry name" value="PROTEIN-METHIONINE-SULFOXIDE REDUCTASE HEME-BINDING SUBUNIT MSRQ"/>
    <property type="match status" value="1"/>
</dbReference>
<keyword evidence="2" id="KW-0813">Transport</keyword>
<dbReference type="EMBL" id="UINC01014748">
    <property type="protein sequence ID" value="SVA62675.1"/>
    <property type="molecule type" value="Genomic_DNA"/>
</dbReference>
<feature type="transmembrane region" description="Helical" evidence="7">
    <location>
        <begin position="34"/>
        <end position="52"/>
    </location>
</feature>
<dbReference type="AlphaFoldDB" id="A0A381XD51"/>
<dbReference type="InterPro" id="IPR013130">
    <property type="entry name" value="Fe3_Rdtase_TM_dom"/>
</dbReference>
<evidence type="ECO:0000256" key="5">
    <source>
        <dbReference type="ARBA" id="ARBA00023004"/>
    </source>
</evidence>
<dbReference type="GO" id="GO:0010181">
    <property type="term" value="F:FMN binding"/>
    <property type="evidence" value="ECO:0007669"/>
    <property type="project" value="TreeGrafter"/>
</dbReference>
<evidence type="ECO:0000256" key="3">
    <source>
        <dbReference type="ARBA" id="ARBA00022692"/>
    </source>
</evidence>
<dbReference type="GO" id="GO:0020037">
    <property type="term" value="F:heme binding"/>
    <property type="evidence" value="ECO:0007669"/>
    <property type="project" value="TreeGrafter"/>
</dbReference>
<feature type="transmembrane region" description="Helical" evidence="7">
    <location>
        <begin position="135"/>
        <end position="150"/>
    </location>
</feature>
<evidence type="ECO:0000259" key="8">
    <source>
        <dbReference type="Pfam" id="PF01794"/>
    </source>
</evidence>
<evidence type="ECO:0000256" key="6">
    <source>
        <dbReference type="ARBA" id="ARBA00023136"/>
    </source>
</evidence>
<keyword evidence="5" id="KW-0408">Iron</keyword>
<keyword evidence="4 7" id="KW-1133">Transmembrane helix</keyword>
<feature type="transmembrane region" description="Helical" evidence="7">
    <location>
        <begin position="64"/>
        <end position="82"/>
    </location>
</feature>
<accession>A0A381XD51</accession>
<evidence type="ECO:0000313" key="9">
    <source>
        <dbReference type="EMBL" id="SVA62675.1"/>
    </source>
</evidence>
<gene>
    <name evidence="9" type="ORF">METZ01_LOCUS115529</name>
</gene>
<dbReference type="HAMAP" id="MF_01207">
    <property type="entry name" value="MsrQ"/>
    <property type="match status" value="1"/>
</dbReference>
<dbReference type="GO" id="GO:0005886">
    <property type="term" value="C:plasma membrane"/>
    <property type="evidence" value="ECO:0007669"/>
    <property type="project" value="TreeGrafter"/>
</dbReference>
<feature type="domain" description="Ferric oxidoreductase" evidence="8">
    <location>
        <begin position="33"/>
        <end position="145"/>
    </location>
</feature>
<evidence type="ECO:0000256" key="4">
    <source>
        <dbReference type="ARBA" id="ARBA00022989"/>
    </source>
</evidence>
<dbReference type="Pfam" id="PF01794">
    <property type="entry name" value="Ferric_reduct"/>
    <property type="match status" value="1"/>
</dbReference>
<sequence>MIGFTPTVWLVWRFLTDRLGANPIEETLHRLGDVSLIFLLVTLSITPLRSATGWNDLIKIRRPLGLFGFYYLTLHFLTYAVLDQTLDLEFIFEDVLERPYISIGFTAWILLIPLAVTSTKGWIRRLGKRWKKLHKLAYLATIMGVVHFYWQVKADTYWPTLAALLIIVLMVYRIRTLRPWVGSQLGRSGKH</sequence>